<protein>
    <recommendedName>
        <fullName evidence="3">Hydroxyneurosporene synthase (CrtC)</fullName>
    </recommendedName>
</protein>
<dbReference type="Proteomes" id="UP000198535">
    <property type="component" value="Unassembled WGS sequence"/>
</dbReference>
<gene>
    <name evidence="1" type="ORF">SAMN04488696_0542</name>
</gene>
<keyword evidence="2" id="KW-1185">Reference proteome</keyword>
<sequence length="368" mass="40604">MYRRSIINLVLIAILLFSASSSVALAGQGNSLIGELSERDVFHANEYQYNLFYNEWHYFNVIDEEQGLEIVTTLKLNGGVSTGYSYAQVFLGYNKGIIPGASVELYPITDTAFSEDTPNVRINKSWVELTPQGYHVYAESGDGNAVFDAIFKPMVEPVQLDAESLPGSGSMSWLVASSKMNVDGTLTVGEKTYTLKNARGYHDHNWGFWNWASVGWDWGQVSQTKKNQQGNDVGTYSISFGNVTNSTHTDSMSSVLNVWKNKKVAASFNDADVQISHSLVSAPDYLFLPVPAEYPRQTVINATSDDGDWVNITFTAKQPVPLPIPLTPLDPGYLIIWEIIGEYEVEGVIDGKPVSFVAGGFLEYAAKF</sequence>
<accession>A0A1I4PB16</accession>
<dbReference type="EMBL" id="FOUJ01000001">
    <property type="protein sequence ID" value="SFM24810.1"/>
    <property type="molecule type" value="Genomic_DNA"/>
</dbReference>
<evidence type="ECO:0000313" key="1">
    <source>
        <dbReference type="EMBL" id="SFM24810.1"/>
    </source>
</evidence>
<proteinExistence type="predicted"/>
<evidence type="ECO:0008006" key="3">
    <source>
        <dbReference type="Google" id="ProtNLM"/>
    </source>
</evidence>
<dbReference type="AlphaFoldDB" id="A0A1I4PB16"/>
<evidence type="ECO:0000313" key="2">
    <source>
        <dbReference type="Proteomes" id="UP000198535"/>
    </source>
</evidence>
<dbReference type="SUPFAM" id="SSF159245">
    <property type="entry name" value="AttH-like"/>
    <property type="match status" value="1"/>
</dbReference>
<reference evidence="2" key="1">
    <citation type="submission" date="2016-10" db="EMBL/GenBank/DDBJ databases">
        <authorList>
            <person name="Varghese N."/>
            <person name="Submissions S."/>
        </authorList>
    </citation>
    <scope>NUCLEOTIDE SEQUENCE [LARGE SCALE GENOMIC DNA]</scope>
    <source>
        <strain evidence="2">Mob M</strain>
    </source>
</reference>
<organism evidence="1 2">
    <name type="scientific">Methanolobus profundi</name>
    <dbReference type="NCBI Taxonomy" id="487685"/>
    <lineage>
        <taxon>Archaea</taxon>
        <taxon>Methanobacteriati</taxon>
        <taxon>Methanobacteriota</taxon>
        <taxon>Stenosarchaea group</taxon>
        <taxon>Methanomicrobia</taxon>
        <taxon>Methanosarcinales</taxon>
        <taxon>Methanosarcinaceae</taxon>
        <taxon>Methanolobus</taxon>
    </lineage>
</organism>
<name>A0A1I4PB16_9EURY</name>